<feature type="transmembrane region" description="Helical" evidence="1">
    <location>
        <begin position="32"/>
        <end position="52"/>
    </location>
</feature>
<evidence type="ECO:0000313" key="2">
    <source>
        <dbReference type="EMBL" id="OMO96480.1"/>
    </source>
</evidence>
<dbReference type="OrthoDB" id="1751543at2759"/>
<comment type="caution">
    <text evidence="2">The sequence shown here is derived from an EMBL/GenBank/DDBJ whole genome shotgun (WGS) entry which is preliminary data.</text>
</comment>
<keyword evidence="1" id="KW-0472">Membrane</keyword>
<dbReference type="Gene3D" id="2.40.50.140">
    <property type="entry name" value="Nucleic acid-binding proteins"/>
    <property type="match status" value="1"/>
</dbReference>
<dbReference type="PANTHER" id="PTHR47165:SF4">
    <property type="entry name" value="OS03G0429900 PROTEIN"/>
    <property type="match status" value="1"/>
</dbReference>
<evidence type="ECO:0000313" key="3">
    <source>
        <dbReference type="Proteomes" id="UP000187203"/>
    </source>
</evidence>
<dbReference type="Proteomes" id="UP000187203">
    <property type="component" value="Unassembled WGS sequence"/>
</dbReference>
<protein>
    <submittedName>
        <fullName evidence="2">Uncharacterized protein</fullName>
    </submittedName>
</protein>
<dbReference type="EMBL" id="AWUE01015640">
    <property type="protein sequence ID" value="OMO96480.1"/>
    <property type="molecule type" value="Genomic_DNA"/>
</dbReference>
<reference evidence="3" key="1">
    <citation type="submission" date="2013-09" db="EMBL/GenBank/DDBJ databases">
        <title>Corchorus olitorius genome sequencing.</title>
        <authorList>
            <person name="Alam M."/>
            <person name="Haque M.S."/>
            <person name="Islam M.S."/>
            <person name="Emdad E.M."/>
            <person name="Islam M.M."/>
            <person name="Ahmed B."/>
            <person name="Halim A."/>
            <person name="Hossen Q.M.M."/>
            <person name="Hossain M.Z."/>
            <person name="Ahmed R."/>
            <person name="Khan M.M."/>
            <person name="Islam R."/>
            <person name="Rashid M.M."/>
            <person name="Khan S.A."/>
            <person name="Rahman M.S."/>
            <person name="Alam M."/>
            <person name="Yahiya A.S."/>
            <person name="Khan M.S."/>
            <person name="Azam M.S."/>
            <person name="Haque T."/>
            <person name="Lashkar M.Z.H."/>
            <person name="Akhand A.I."/>
            <person name="Morshed G."/>
            <person name="Roy S."/>
            <person name="Uddin K.S."/>
            <person name="Rabeya T."/>
            <person name="Hossain A.S."/>
            <person name="Chowdhury A."/>
            <person name="Snigdha A.R."/>
            <person name="Mortoza M.S."/>
            <person name="Matin S.A."/>
            <person name="Hoque S.M.E."/>
            <person name="Islam M.K."/>
            <person name="Roy D.K."/>
            <person name="Haider R."/>
            <person name="Moosa M.M."/>
            <person name="Elias S.M."/>
            <person name="Hasan A.M."/>
            <person name="Jahan S."/>
            <person name="Shafiuddin M."/>
            <person name="Mahmood N."/>
            <person name="Shommy N.S."/>
        </authorList>
    </citation>
    <scope>NUCLEOTIDE SEQUENCE [LARGE SCALE GENOMIC DNA]</scope>
    <source>
        <strain evidence="3">cv. O-4</strain>
    </source>
</reference>
<name>A0A1R3JP09_9ROSI</name>
<proteinExistence type="predicted"/>
<dbReference type="PANTHER" id="PTHR47165">
    <property type="entry name" value="OS03G0429900 PROTEIN"/>
    <property type="match status" value="1"/>
</dbReference>
<evidence type="ECO:0000256" key="1">
    <source>
        <dbReference type="SAM" id="Phobius"/>
    </source>
</evidence>
<organism evidence="2 3">
    <name type="scientific">Corchorus olitorius</name>
    <dbReference type="NCBI Taxonomy" id="93759"/>
    <lineage>
        <taxon>Eukaryota</taxon>
        <taxon>Viridiplantae</taxon>
        <taxon>Streptophyta</taxon>
        <taxon>Embryophyta</taxon>
        <taxon>Tracheophyta</taxon>
        <taxon>Spermatophyta</taxon>
        <taxon>Magnoliopsida</taxon>
        <taxon>eudicotyledons</taxon>
        <taxon>Gunneridae</taxon>
        <taxon>Pentapetalae</taxon>
        <taxon>rosids</taxon>
        <taxon>malvids</taxon>
        <taxon>Malvales</taxon>
        <taxon>Malvaceae</taxon>
        <taxon>Grewioideae</taxon>
        <taxon>Apeibeae</taxon>
        <taxon>Corchorus</taxon>
    </lineage>
</organism>
<keyword evidence="1" id="KW-1133">Transmembrane helix</keyword>
<accession>A0A1R3JP09</accession>
<dbReference type="InterPro" id="IPR012340">
    <property type="entry name" value="NA-bd_OB-fold"/>
</dbReference>
<keyword evidence="1" id="KW-0812">Transmembrane</keyword>
<keyword evidence="3" id="KW-1185">Reference proteome</keyword>
<sequence>MSLKSISQLTPPSGQEMPITVRKGCFYQFDDMALAAMIPPPIVIFAGIVYLATTSATKVYMNLDIPEVCLIRRRFEDQNKPVKILKVKSPKILAEGSGNELQFATLAEHLTFDPQEIQRIVFKTKVTIDEVDVSDGWYYNACHICNRKASKISTVRPVTCILFDISSPRNVSP</sequence>
<dbReference type="AlphaFoldDB" id="A0A1R3JP09"/>
<gene>
    <name evidence="2" type="ORF">COLO4_15243</name>
</gene>